<dbReference type="AlphaFoldDB" id="A0AAJ1WJ55"/>
<name>A0AAJ1WJ55_9BACI</name>
<dbReference type="Proteomes" id="UP001237207">
    <property type="component" value="Unassembled WGS sequence"/>
</dbReference>
<accession>A0AAJ1WJ55</accession>
<evidence type="ECO:0000313" key="2">
    <source>
        <dbReference type="EMBL" id="MDQ0215053.1"/>
    </source>
</evidence>
<evidence type="ECO:0000313" key="3">
    <source>
        <dbReference type="Proteomes" id="UP001237207"/>
    </source>
</evidence>
<organism evidence="2 3">
    <name type="scientific">Oikeobacillus pervagus</name>
    <dbReference type="NCBI Taxonomy" id="1325931"/>
    <lineage>
        <taxon>Bacteria</taxon>
        <taxon>Bacillati</taxon>
        <taxon>Bacillota</taxon>
        <taxon>Bacilli</taxon>
        <taxon>Bacillales</taxon>
        <taxon>Bacillaceae</taxon>
        <taxon>Oikeobacillus</taxon>
    </lineage>
</organism>
<sequence>MEQKFEQIYNQLQEMYEELSDVTSNREEIQVYIDQEKLDIKRALQKIKNGHYGFCENSGQPIPYEWVEQLPTIQTLDDWDQCIQHYGRKSFY</sequence>
<dbReference type="Gene3D" id="1.20.120.910">
    <property type="entry name" value="DksA, coiled-coil domain"/>
    <property type="match status" value="1"/>
</dbReference>
<dbReference type="RefSeq" id="WP_307257052.1">
    <property type="nucleotide sequence ID" value="NZ_JAUSUC010000014.1"/>
</dbReference>
<evidence type="ECO:0000256" key="1">
    <source>
        <dbReference type="PROSITE-ProRule" id="PRU00510"/>
    </source>
</evidence>
<protein>
    <submittedName>
        <fullName evidence="2">RNA polymerase-binding transcription factor DksA</fullName>
    </submittedName>
</protein>
<comment type="caution">
    <text evidence="1">Lacks conserved residue(s) required for the propagation of feature annotation.</text>
</comment>
<gene>
    <name evidence="2" type="ORF">J2S13_001452</name>
</gene>
<dbReference type="PANTHER" id="PTHR33823:SF4">
    <property type="entry name" value="GENERAL STRESS PROTEIN 16O"/>
    <property type="match status" value="1"/>
</dbReference>
<keyword evidence="3" id="KW-1185">Reference proteome</keyword>
<dbReference type="EMBL" id="JAUSUC010000014">
    <property type="protein sequence ID" value="MDQ0215053.1"/>
    <property type="molecule type" value="Genomic_DNA"/>
</dbReference>
<proteinExistence type="predicted"/>
<reference evidence="2" key="1">
    <citation type="submission" date="2023-07" db="EMBL/GenBank/DDBJ databases">
        <title>Genomic Encyclopedia of Type Strains, Phase IV (KMG-IV): sequencing the most valuable type-strain genomes for metagenomic binning, comparative biology and taxonomic classification.</title>
        <authorList>
            <person name="Goeker M."/>
        </authorList>
    </citation>
    <scope>NUCLEOTIDE SEQUENCE</scope>
    <source>
        <strain evidence="2">DSM 23947</strain>
    </source>
</reference>
<dbReference type="PANTHER" id="PTHR33823">
    <property type="entry name" value="RNA POLYMERASE-BINDING TRANSCRIPTION FACTOR DKSA-RELATED"/>
    <property type="match status" value="1"/>
</dbReference>
<comment type="caution">
    <text evidence="2">The sequence shown here is derived from an EMBL/GenBank/DDBJ whole genome shotgun (WGS) entry which is preliminary data.</text>
</comment>
<dbReference type="PROSITE" id="PS51128">
    <property type="entry name" value="ZF_DKSA_2"/>
    <property type="match status" value="1"/>
</dbReference>